<sequence length="254" mass="29083">MIEFSNVSFGYPSKKGLARIFENLNFTIQDNEFFCLIGPSGCGKTTLLRNVAGFEHPTEGVILNNGKPIEGIDYKRAMVFQDDAVFPWMTVYKNVEYGLKVRGVPEDIRKEKAGYYIRLVGLEGYENALPKELSGGMRKRVDLARVLANEPDVLLMDEPFGALDAMTKESLQEKLVQIWNESKRTIFFITHDIEEALFLGDRVGLLHRLSDGGELTFYDIPFARPRDIYLKQEPEFQIMRRDLTEKFHKCGNRG</sequence>
<evidence type="ECO:0000256" key="3">
    <source>
        <dbReference type="ARBA" id="ARBA00022840"/>
    </source>
</evidence>
<organism evidence="5 6">
    <name type="scientific">Ruminococcus turbiniformis</name>
    <dbReference type="NCBI Taxonomy" id="2881258"/>
    <lineage>
        <taxon>Bacteria</taxon>
        <taxon>Bacillati</taxon>
        <taxon>Bacillota</taxon>
        <taxon>Clostridia</taxon>
        <taxon>Eubacteriales</taxon>
        <taxon>Oscillospiraceae</taxon>
        <taxon>Ruminococcus</taxon>
    </lineage>
</organism>
<dbReference type="SUPFAM" id="SSF52540">
    <property type="entry name" value="P-loop containing nucleoside triphosphate hydrolases"/>
    <property type="match status" value="1"/>
</dbReference>
<dbReference type="PANTHER" id="PTHR42788:SF13">
    <property type="entry name" value="ALIPHATIC SULFONATES IMPORT ATP-BINDING PROTEIN SSUB"/>
    <property type="match status" value="1"/>
</dbReference>
<dbReference type="InterPro" id="IPR027417">
    <property type="entry name" value="P-loop_NTPase"/>
</dbReference>
<dbReference type="InterPro" id="IPR050166">
    <property type="entry name" value="ABC_transporter_ATP-bind"/>
</dbReference>
<dbReference type="InterPro" id="IPR017871">
    <property type="entry name" value="ABC_transporter-like_CS"/>
</dbReference>
<dbReference type="Gene3D" id="3.40.50.300">
    <property type="entry name" value="P-loop containing nucleotide triphosphate hydrolases"/>
    <property type="match status" value="1"/>
</dbReference>
<dbReference type="GO" id="GO:0005524">
    <property type="term" value="F:ATP binding"/>
    <property type="evidence" value="ECO:0007669"/>
    <property type="project" value="UniProtKB-KW"/>
</dbReference>
<gene>
    <name evidence="5" type="ORF">LKD70_17855</name>
</gene>
<dbReference type="PROSITE" id="PS50893">
    <property type="entry name" value="ABC_TRANSPORTER_2"/>
    <property type="match status" value="1"/>
</dbReference>
<keyword evidence="1" id="KW-0813">Transport</keyword>
<dbReference type="InterPro" id="IPR003593">
    <property type="entry name" value="AAA+_ATPase"/>
</dbReference>
<evidence type="ECO:0000313" key="6">
    <source>
        <dbReference type="Proteomes" id="UP001198151"/>
    </source>
</evidence>
<keyword evidence="3 5" id="KW-0067">ATP-binding</keyword>
<name>A0ABS8G201_9FIRM</name>
<evidence type="ECO:0000256" key="1">
    <source>
        <dbReference type="ARBA" id="ARBA00022448"/>
    </source>
</evidence>
<dbReference type="SMART" id="SM00382">
    <property type="entry name" value="AAA"/>
    <property type="match status" value="1"/>
</dbReference>
<keyword evidence="2" id="KW-0547">Nucleotide-binding</keyword>
<dbReference type="PROSITE" id="PS00211">
    <property type="entry name" value="ABC_TRANSPORTER_1"/>
    <property type="match status" value="1"/>
</dbReference>
<dbReference type="PANTHER" id="PTHR42788">
    <property type="entry name" value="TAURINE IMPORT ATP-BINDING PROTEIN-RELATED"/>
    <property type="match status" value="1"/>
</dbReference>
<feature type="domain" description="ABC transporter" evidence="4">
    <location>
        <begin position="2"/>
        <end position="233"/>
    </location>
</feature>
<accession>A0ABS8G201</accession>
<dbReference type="InterPro" id="IPR003439">
    <property type="entry name" value="ABC_transporter-like_ATP-bd"/>
</dbReference>
<dbReference type="EMBL" id="JAJEQX010000060">
    <property type="protein sequence ID" value="MCC2256247.1"/>
    <property type="molecule type" value="Genomic_DNA"/>
</dbReference>
<protein>
    <submittedName>
        <fullName evidence="5">ABC transporter ATP-binding protein</fullName>
    </submittedName>
</protein>
<reference evidence="5 6" key="1">
    <citation type="submission" date="2021-10" db="EMBL/GenBank/DDBJ databases">
        <title>Anaerobic single-cell dispensing facilitates the cultivation of human gut bacteria.</title>
        <authorList>
            <person name="Afrizal A."/>
        </authorList>
    </citation>
    <scope>NUCLEOTIDE SEQUENCE [LARGE SCALE GENOMIC DNA]</scope>
    <source>
        <strain evidence="5 6">CLA-AA-H200</strain>
    </source>
</reference>
<proteinExistence type="predicted"/>
<dbReference type="Proteomes" id="UP001198151">
    <property type="component" value="Unassembled WGS sequence"/>
</dbReference>
<comment type="caution">
    <text evidence="5">The sequence shown here is derived from an EMBL/GenBank/DDBJ whole genome shotgun (WGS) entry which is preliminary data.</text>
</comment>
<evidence type="ECO:0000256" key="2">
    <source>
        <dbReference type="ARBA" id="ARBA00022741"/>
    </source>
</evidence>
<dbReference type="Pfam" id="PF00005">
    <property type="entry name" value="ABC_tran"/>
    <property type="match status" value="1"/>
</dbReference>
<evidence type="ECO:0000313" key="5">
    <source>
        <dbReference type="EMBL" id="MCC2256247.1"/>
    </source>
</evidence>
<dbReference type="RefSeq" id="WP_227709221.1">
    <property type="nucleotide sequence ID" value="NZ_JAJEQX010000060.1"/>
</dbReference>
<dbReference type="CDD" id="cd03293">
    <property type="entry name" value="ABC_NrtD_SsuB_transporters"/>
    <property type="match status" value="1"/>
</dbReference>
<evidence type="ECO:0000259" key="4">
    <source>
        <dbReference type="PROSITE" id="PS50893"/>
    </source>
</evidence>
<keyword evidence="6" id="KW-1185">Reference proteome</keyword>